<keyword evidence="1" id="KW-0472">Membrane</keyword>
<dbReference type="Proteomes" id="UP001303587">
    <property type="component" value="Chromosome"/>
</dbReference>
<proteinExistence type="predicted"/>
<gene>
    <name evidence="2" type="ORF">MsAc7_13720</name>
</gene>
<evidence type="ECO:0000313" key="3">
    <source>
        <dbReference type="Proteomes" id="UP001303587"/>
    </source>
</evidence>
<keyword evidence="1" id="KW-0812">Transmembrane</keyword>
<dbReference type="EMBL" id="CP131060">
    <property type="protein sequence ID" value="WNY25810.1"/>
    <property type="molecule type" value="Genomic_DNA"/>
</dbReference>
<sequence>MKVMDEKSHMKLWIIILAAVFIVIAAIGVYTAMNKQDKDTANETDLGTIMINWYFPEFSQLVDNSDLIVTATVTGEKSIWDTPDGQKPANMTDYKDNHGQISTEYTFQTDEILKGNISDTFTGRVKGGTLDGYTFTAMKVPTFDVNDTVLLFIQYPKDENGNVIQKDFVQIGLPDAFVQTENGNFTNEYYGEVSETQVKEEIAT</sequence>
<keyword evidence="3" id="KW-1185">Reference proteome</keyword>
<organism evidence="2 3">
    <name type="scientific">Methanolapillus millepedarum</name>
    <dbReference type="NCBI Taxonomy" id="3028296"/>
    <lineage>
        <taxon>Archaea</taxon>
        <taxon>Methanobacteriati</taxon>
        <taxon>Methanobacteriota</taxon>
        <taxon>Stenosarchaea group</taxon>
        <taxon>Methanomicrobia</taxon>
        <taxon>Methanosarcinales</taxon>
        <taxon>Methanosarcinaceae</taxon>
        <taxon>Methanolapillus</taxon>
    </lineage>
</organism>
<feature type="transmembrane region" description="Helical" evidence="1">
    <location>
        <begin position="12"/>
        <end position="33"/>
    </location>
</feature>
<reference evidence="2 3" key="1">
    <citation type="submission" date="2023-07" db="EMBL/GenBank/DDBJ databases">
        <title>Closed genoem sequence of Methanosarcinaceae archaeon Ac7.</title>
        <authorList>
            <person name="Poehlein A."/>
            <person name="Protasov E."/>
            <person name="Platt K."/>
            <person name="Reeh H."/>
            <person name="Daniel R."/>
            <person name="Brune A."/>
        </authorList>
    </citation>
    <scope>NUCLEOTIDE SEQUENCE [LARGE SCALE GENOMIC DNA]</scope>
    <source>
        <strain evidence="2 3">Ac7</strain>
    </source>
</reference>
<accession>A0AA96V4J6</accession>
<evidence type="ECO:0000313" key="2">
    <source>
        <dbReference type="EMBL" id="WNY25810.1"/>
    </source>
</evidence>
<dbReference type="AlphaFoldDB" id="A0AA96V4J6"/>
<protein>
    <submittedName>
        <fullName evidence="2">Uncharacterized protein</fullName>
    </submittedName>
</protein>
<evidence type="ECO:0000256" key="1">
    <source>
        <dbReference type="SAM" id="Phobius"/>
    </source>
</evidence>
<keyword evidence="1" id="KW-1133">Transmembrane helix</keyword>
<name>A0AA96V4J6_9EURY</name>